<dbReference type="InterPro" id="IPR050327">
    <property type="entry name" value="Proton-linked_MCT"/>
</dbReference>
<dbReference type="PANTHER" id="PTHR11360:SF286">
    <property type="entry name" value="GH22266P"/>
    <property type="match status" value="1"/>
</dbReference>
<feature type="transmembrane region" description="Helical" evidence="2">
    <location>
        <begin position="712"/>
        <end position="729"/>
    </location>
</feature>
<feature type="compositionally biased region" description="Polar residues" evidence="1">
    <location>
        <begin position="462"/>
        <end position="472"/>
    </location>
</feature>
<dbReference type="InterPro" id="IPR036259">
    <property type="entry name" value="MFS_trans_sf"/>
</dbReference>
<dbReference type="GO" id="GO:0008028">
    <property type="term" value="F:monocarboxylic acid transmembrane transporter activity"/>
    <property type="evidence" value="ECO:0007669"/>
    <property type="project" value="TreeGrafter"/>
</dbReference>
<feature type="transmembrane region" description="Helical" evidence="2">
    <location>
        <begin position="773"/>
        <end position="795"/>
    </location>
</feature>
<feature type="compositionally biased region" description="Pro residues" evidence="1">
    <location>
        <begin position="438"/>
        <end position="448"/>
    </location>
</feature>
<dbReference type="InterPro" id="IPR011701">
    <property type="entry name" value="MFS"/>
</dbReference>
<evidence type="ECO:0000256" key="2">
    <source>
        <dbReference type="SAM" id="Phobius"/>
    </source>
</evidence>
<feature type="region of interest" description="Disordered" evidence="1">
    <location>
        <begin position="1"/>
        <end position="54"/>
    </location>
</feature>
<dbReference type="CDD" id="cd17352">
    <property type="entry name" value="MFS_MCT_SLC16"/>
    <property type="match status" value="1"/>
</dbReference>
<dbReference type="PANTHER" id="PTHR11360">
    <property type="entry name" value="MONOCARBOXYLATE TRANSPORTER"/>
    <property type="match status" value="1"/>
</dbReference>
<feature type="transmembrane region" description="Helical" evidence="2">
    <location>
        <begin position="300"/>
        <end position="319"/>
    </location>
</feature>
<keyword evidence="2" id="KW-1133">Transmembrane helix</keyword>
<dbReference type="AlphaFoldDB" id="A0A8S1D3C6"/>
<proteinExistence type="predicted"/>
<dbReference type="SUPFAM" id="SSF103473">
    <property type="entry name" value="MFS general substrate transporter"/>
    <property type="match status" value="1"/>
</dbReference>
<dbReference type="EMBL" id="CADEPI010000106">
    <property type="protein sequence ID" value="CAB3374925.1"/>
    <property type="molecule type" value="Genomic_DNA"/>
</dbReference>
<feature type="compositionally biased region" description="Polar residues" evidence="1">
    <location>
        <begin position="491"/>
        <end position="519"/>
    </location>
</feature>
<feature type="region of interest" description="Disordered" evidence="1">
    <location>
        <begin position="394"/>
        <end position="521"/>
    </location>
</feature>
<feature type="transmembrane region" description="Helical" evidence="2">
    <location>
        <begin position="801"/>
        <end position="822"/>
    </location>
</feature>
<accession>A0A8S1D3C6</accession>
<feature type="transmembrane region" description="Helical" evidence="2">
    <location>
        <begin position="141"/>
        <end position="161"/>
    </location>
</feature>
<dbReference type="Proteomes" id="UP000494165">
    <property type="component" value="Unassembled WGS sequence"/>
</dbReference>
<keyword evidence="2" id="KW-0812">Transmembrane</keyword>
<feature type="region of interest" description="Disordered" evidence="1">
    <location>
        <begin position="836"/>
        <end position="866"/>
    </location>
</feature>
<comment type="caution">
    <text evidence="3">The sequence shown here is derived from an EMBL/GenBank/DDBJ whole genome shotgun (WGS) entry which is preliminary data.</text>
</comment>
<evidence type="ECO:0000313" key="3">
    <source>
        <dbReference type="EMBL" id="CAB3374925.1"/>
    </source>
</evidence>
<evidence type="ECO:0008006" key="5">
    <source>
        <dbReference type="Google" id="ProtNLM"/>
    </source>
</evidence>
<feature type="compositionally biased region" description="Basic and acidic residues" evidence="1">
    <location>
        <begin position="417"/>
        <end position="429"/>
    </location>
</feature>
<feature type="non-terminal residue" evidence="3">
    <location>
        <position position="1"/>
    </location>
</feature>
<protein>
    <recommendedName>
        <fullName evidence="5">Major facilitator superfamily (MFS) profile domain-containing protein</fullName>
    </recommendedName>
</protein>
<gene>
    <name evidence="3" type="ORF">CLODIP_2_CD02888</name>
</gene>
<evidence type="ECO:0000313" key="4">
    <source>
        <dbReference type="Proteomes" id="UP000494165"/>
    </source>
</evidence>
<dbReference type="Pfam" id="PF07690">
    <property type="entry name" value="MFS_1"/>
    <property type="match status" value="1"/>
</dbReference>
<evidence type="ECO:0000256" key="1">
    <source>
        <dbReference type="SAM" id="MobiDB-lite"/>
    </source>
</evidence>
<feature type="transmembrane region" description="Helical" evidence="2">
    <location>
        <begin position="181"/>
        <end position="203"/>
    </location>
</feature>
<name>A0A8S1D3C6_9INSE</name>
<keyword evidence="4" id="KW-1185">Reference proteome</keyword>
<feature type="transmembrane region" description="Helical" evidence="2">
    <location>
        <begin position="646"/>
        <end position="668"/>
    </location>
</feature>
<organism evidence="3 4">
    <name type="scientific">Cloeon dipterum</name>
    <dbReference type="NCBI Taxonomy" id="197152"/>
    <lineage>
        <taxon>Eukaryota</taxon>
        <taxon>Metazoa</taxon>
        <taxon>Ecdysozoa</taxon>
        <taxon>Arthropoda</taxon>
        <taxon>Hexapoda</taxon>
        <taxon>Insecta</taxon>
        <taxon>Pterygota</taxon>
        <taxon>Palaeoptera</taxon>
        <taxon>Ephemeroptera</taxon>
        <taxon>Pisciforma</taxon>
        <taxon>Baetidae</taxon>
        <taxon>Cloeon</taxon>
    </lineage>
</organism>
<dbReference type="Gene3D" id="1.20.1250.20">
    <property type="entry name" value="MFS general substrate transporter like domains"/>
    <property type="match status" value="2"/>
</dbReference>
<dbReference type="FunFam" id="1.20.1250.20:FF:000372">
    <property type="entry name" value="Monocarboxylate transporter"/>
    <property type="match status" value="1"/>
</dbReference>
<feature type="transmembrane region" description="Helical" evidence="2">
    <location>
        <begin position="234"/>
        <end position="261"/>
    </location>
</feature>
<feature type="transmembrane region" description="Helical" evidence="2">
    <location>
        <begin position="735"/>
        <end position="761"/>
    </location>
</feature>
<feature type="compositionally biased region" description="Acidic residues" evidence="1">
    <location>
        <begin position="39"/>
        <end position="48"/>
    </location>
</feature>
<feature type="compositionally biased region" description="Polar residues" evidence="1">
    <location>
        <begin position="22"/>
        <end position="38"/>
    </location>
</feature>
<keyword evidence="2" id="KW-0472">Membrane</keyword>
<feature type="transmembrane region" description="Helical" evidence="2">
    <location>
        <begin position="210"/>
        <end position="228"/>
    </location>
</feature>
<dbReference type="OrthoDB" id="2213137at2759"/>
<reference evidence="3 4" key="1">
    <citation type="submission" date="2020-04" db="EMBL/GenBank/DDBJ databases">
        <authorList>
            <person name="Alioto T."/>
            <person name="Alioto T."/>
            <person name="Gomez Garrido J."/>
        </authorList>
    </citation>
    <scope>NUCLEOTIDE SEQUENCE [LARGE SCALE GENOMIC DNA]</scope>
</reference>
<sequence>VNREGHTMGAANSRAAEKQAGPTENSSTADEIGDNTSQAEDEPADEDEGLKMSIQRFKRRRVMPGPARLRRTLRISSVISLTMKNSKTAPAVLRNRRTDSECSDGGDVEATQRLTAGDDGAETAAMEQSYLYLPAPPDGGYGWVIVFASFMCNLIVDGIAYTFGVFLDDFVTHFQEGKGTIAWAGSLLSGMYLSVGPIVSALANRFGCRAVCIAGSVLSCAAFALSTLSPNVPVLMLTYGIMGGIGFGFIYLPAVVAVGYYFETKRSLATGIAVCGSGVGTFAFAPLADYLLKTFGGWQGANLILAGLILNCAIFGALMRPLELVPVDMESNGEKRKPLLQRMAEEKRFAMERGSISDSLAGSSYFMVQLPDGSMEKRLKMPINIDPGVHSSFNLDQLIPGTPVTPNPTLPTISETKPIDIPKIERPDMDQMASSASPPAPSSLPKPSPLAAVPGITGMPRNASQPAFSTTPGGIPKNGSVPFFDRMRKSSLGTQQTSSKGGNQQNLGVPTRSKTNLSSGHDLRKSLQLRLSTSSFLGASRNNNTEDIESLALSKTSLAKNSQILRPLSRKDIFYSGSVANLPEFRLSQKSLTTYRQSVISLPRLKQGSEIDGHMPQEAESGGCCPSSISSVLSSMMDLTLIRDPVFMMIAISNIFGMLGLYIPFVYLVDAATKAGLEKAKATFLLSIIGIVNTVGRVLCGLIADMPQVNTLLMNNICLLLSAAAVAATPFCYDYTTFCCMAVAFGIGISGYISLTSIILVDLLGLDRLTNAFGLLILFRGAAAIVGSPLAGAIYDATQTYNVPFLMGGFFFLISAGFSFAAEPLRSCLDKRNGIEKEQSPEEEDDLAQNRGFLDPITEENEHNTVTAREGAIMAQKLQKEKVQQIESVL</sequence>
<feature type="transmembrane region" description="Helical" evidence="2">
    <location>
        <begin position="680"/>
        <end position="700"/>
    </location>
</feature>
<feature type="transmembrane region" description="Helical" evidence="2">
    <location>
        <begin position="268"/>
        <end position="288"/>
    </location>
</feature>
<dbReference type="FunFam" id="1.20.1250.20:FF:000271">
    <property type="entry name" value="Monocarboxylate transporter"/>
    <property type="match status" value="1"/>
</dbReference>